<keyword evidence="2" id="KW-1133">Transmembrane helix</keyword>
<dbReference type="Proteomes" id="UP000593571">
    <property type="component" value="Unassembled WGS sequence"/>
</dbReference>
<feature type="compositionally biased region" description="Gly residues" evidence="1">
    <location>
        <begin position="21"/>
        <end position="35"/>
    </location>
</feature>
<comment type="caution">
    <text evidence="3">The sequence shown here is derived from an EMBL/GenBank/DDBJ whole genome shotgun (WGS) entry which is preliminary data.</text>
</comment>
<protein>
    <submittedName>
        <fullName evidence="3">Uncharacterized protein</fullName>
    </submittedName>
</protein>
<evidence type="ECO:0000313" key="4">
    <source>
        <dbReference type="Proteomes" id="UP000593571"/>
    </source>
</evidence>
<keyword evidence="2" id="KW-0812">Transmembrane</keyword>
<feature type="transmembrane region" description="Helical" evidence="2">
    <location>
        <begin position="127"/>
        <end position="145"/>
    </location>
</feature>
<feature type="region of interest" description="Disordered" evidence="1">
    <location>
        <begin position="1"/>
        <end position="35"/>
    </location>
</feature>
<accession>A0A7J8D6F6</accession>
<evidence type="ECO:0000256" key="2">
    <source>
        <dbReference type="SAM" id="Phobius"/>
    </source>
</evidence>
<organism evidence="3 4">
    <name type="scientific">Rousettus aegyptiacus</name>
    <name type="common">Egyptian fruit bat</name>
    <name type="synonym">Pteropus aegyptiacus</name>
    <dbReference type="NCBI Taxonomy" id="9407"/>
    <lineage>
        <taxon>Eukaryota</taxon>
        <taxon>Metazoa</taxon>
        <taxon>Chordata</taxon>
        <taxon>Craniata</taxon>
        <taxon>Vertebrata</taxon>
        <taxon>Euteleostomi</taxon>
        <taxon>Mammalia</taxon>
        <taxon>Eutheria</taxon>
        <taxon>Laurasiatheria</taxon>
        <taxon>Chiroptera</taxon>
        <taxon>Yinpterochiroptera</taxon>
        <taxon>Pteropodoidea</taxon>
        <taxon>Pteropodidae</taxon>
        <taxon>Rousettinae</taxon>
        <taxon>Rousettus</taxon>
    </lineage>
</organism>
<dbReference type="EMBL" id="JACASE010000013">
    <property type="protein sequence ID" value="KAF6418751.1"/>
    <property type="molecule type" value="Genomic_DNA"/>
</dbReference>
<evidence type="ECO:0000256" key="1">
    <source>
        <dbReference type="SAM" id="MobiDB-lite"/>
    </source>
</evidence>
<name>A0A7J8D6F6_ROUAE</name>
<keyword evidence="4" id="KW-1185">Reference proteome</keyword>
<keyword evidence="2" id="KW-0472">Membrane</keyword>
<dbReference type="AlphaFoldDB" id="A0A7J8D6F6"/>
<reference evidence="3 4" key="1">
    <citation type="journal article" date="2020" name="Nature">
        <title>Six reference-quality genomes reveal evolution of bat adaptations.</title>
        <authorList>
            <person name="Jebb D."/>
            <person name="Huang Z."/>
            <person name="Pippel M."/>
            <person name="Hughes G.M."/>
            <person name="Lavrichenko K."/>
            <person name="Devanna P."/>
            <person name="Winkler S."/>
            <person name="Jermiin L.S."/>
            <person name="Skirmuntt E.C."/>
            <person name="Katzourakis A."/>
            <person name="Burkitt-Gray L."/>
            <person name="Ray D.A."/>
            <person name="Sullivan K.A.M."/>
            <person name="Roscito J.G."/>
            <person name="Kirilenko B.M."/>
            <person name="Davalos L.M."/>
            <person name="Corthals A.P."/>
            <person name="Power M.L."/>
            <person name="Jones G."/>
            <person name="Ransome R.D."/>
            <person name="Dechmann D.K.N."/>
            <person name="Locatelli A.G."/>
            <person name="Puechmaille S.J."/>
            <person name="Fedrigo O."/>
            <person name="Jarvis E.D."/>
            <person name="Hiller M."/>
            <person name="Vernes S.C."/>
            <person name="Myers E.W."/>
            <person name="Teeling E.C."/>
        </authorList>
    </citation>
    <scope>NUCLEOTIDE SEQUENCE [LARGE SCALE GENOMIC DNA]</scope>
    <source>
        <strain evidence="3">MRouAeg1</strain>
        <tissue evidence="3">Muscle</tissue>
    </source>
</reference>
<proteinExistence type="predicted"/>
<gene>
    <name evidence="3" type="ORF">HJG63_008773</name>
</gene>
<sequence>MQPRRHGQEGLQARSSAVAGVGPGRPGVGRSGGGALGPHVPRCRERWACQAALERLPRACSGQPAETAAVSSGHVSRRPGQAAWPLTDAATNRDSLMVPWCFVKWPPKLYLKGPPLCPSLRGKCFCFVLFCFVLFCFVLFCFCLGD</sequence>
<evidence type="ECO:0000313" key="3">
    <source>
        <dbReference type="EMBL" id="KAF6418751.1"/>
    </source>
</evidence>